<keyword evidence="3" id="KW-1185">Reference proteome</keyword>
<dbReference type="Proteomes" id="UP000297998">
    <property type="component" value="Unassembled WGS sequence"/>
</dbReference>
<dbReference type="InterPro" id="IPR001707">
    <property type="entry name" value="Cmp_AcTrfase"/>
</dbReference>
<dbReference type="SMART" id="SM01059">
    <property type="entry name" value="CAT"/>
    <property type="match status" value="1"/>
</dbReference>
<dbReference type="InterPro" id="IPR023213">
    <property type="entry name" value="CAT-like_dom_sf"/>
</dbReference>
<proteinExistence type="predicted"/>
<evidence type="ECO:0000313" key="3">
    <source>
        <dbReference type="Proteomes" id="UP000297998"/>
    </source>
</evidence>
<dbReference type="OrthoDB" id="9801766at2"/>
<gene>
    <name evidence="2" type="ORF">E4J94_07365</name>
</gene>
<dbReference type="EMBL" id="SRPE01000004">
    <property type="protein sequence ID" value="TGN28022.1"/>
    <property type="molecule type" value="Genomic_DNA"/>
</dbReference>
<feature type="active site" description="Proton acceptor" evidence="1">
    <location>
        <position position="186"/>
    </location>
</feature>
<organism evidence="2 3">
    <name type="scientific">Empedobacter tilapiae</name>
    <dbReference type="NCBI Taxonomy" id="2491114"/>
    <lineage>
        <taxon>Bacteria</taxon>
        <taxon>Pseudomonadati</taxon>
        <taxon>Bacteroidota</taxon>
        <taxon>Flavobacteriia</taxon>
        <taxon>Flavobacteriales</taxon>
        <taxon>Weeksellaceae</taxon>
        <taxon>Empedobacter</taxon>
    </lineage>
</organism>
<dbReference type="SUPFAM" id="SSF52777">
    <property type="entry name" value="CoA-dependent acyltransferases"/>
    <property type="match status" value="1"/>
</dbReference>
<dbReference type="AlphaFoldDB" id="A0A4Z1BWV3"/>
<evidence type="ECO:0000313" key="2">
    <source>
        <dbReference type="EMBL" id="TGN28022.1"/>
    </source>
</evidence>
<comment type="caution">
    <text evidence="2">The sequence shown here is derived from an EMBL/GenBank/DDBJ whole genome shotgun (WGS) entry which is preliminary data.</text>
</comment>
<protein>
    <submittedName>
        <fullName evidence="2">Chloramphenicol acetyltransferase</fullName>
    </submittedName>
</protein>
<sequence length="215" mass="25076">MKTLIDIQPWIRKEHYLFFSQFEEPFFGVTVNIDCTQAYNVSKQKGNSFFLYYLFRALKAANEIENFRYRIINKKVYLFEQINASPTINRPNGTFGFAYIDYNQDEKGFYTNALKEIERVQQSNDLMPAVSGENVIHFSAIPWIDFTALSHARSFSYPDSSPKISFGKITENNERKTMPISIHAHHGLMDGYHIGLFIEIFQKLMNELNENSINI</sequence>
<dbReference type="Gene3D" id="3.30.559.10">
    <property type="entry name" value="Chloramphenicol acetyltransferase-like domain"/>
    <property type="match status" value="1"/>
</dbReference>
<name>A0A4Z1BWV3_9FLAO</name>
<dbReference type="GO" id="GO:0008811">
    <property type="term" value="F:chloramphenicol O-acetyltransferase activity"/>
    <property type="evidence" value="ECO:0007669"/>
    <property type="project" value="InterPro"/>
</dbReference>
<evidence type="ECO:0000256" key="1">
    <source>
        <dbReference type="PIRSR" id="PIRSR000440-1"/>
    </source>
</evidence>
<dbReference type="PANTHER" id="PTHR38474:SF1">
    <property type="entry name" value="SLR0299 PROTEIN"/>
    <property type="match status" value="1"/>
</dbReference>
<reference evidence="2 3" key="1">
    <citation type="submission" date="2019-03" db="EMBL/GenBank/DDBJ databases">
        <title>Empedobacter tilapiae sp. nov., isolated from an intestine of Nile tilapia Oreochromis niloticus.</title>
        <authorList>
            <person name="Kim Y.-O."/>
            <person name="Yoon J.-H."/>
        </authorList>
    </citation>
    <scope>NUCLEOTIDE SEQUENCE [LARGE SCALE GENOMIC DNA]</scope>
    <source>
        <strain evidence="2 3">MRS2</strain>
    </source>
</reference>
<dbReference type="PANTHER" id="PTHR38474">
    <property type="entry name" value="SLR0299 PROTEIN"/>
    <property type="match status" value="1"/>
</dbReference>
<dbReference type="RefSeq" id="WP_135835204.1">
    <property type="nucleotide sequence ID" value="NZ_SRPE01000004.1"/>
</dbReference>
<accession>A0A4Z1BWV3</accession>
<dbReference type="Pfam" id="PF00302">
    <property type="entry name" value="CAT"/>
    <property type="match status" value="1"/>
</dbReference>
<dbReference type="PIRSF" id="PIRSF000440">
    <property type="entry name" value="CAT"/>
    <property type="match status" value="1"/>
</dbReference>
<keyword evidence="2" id="KW-0808">Transferase</keyword>